<keyword evidence="2" id="KW-1185">Reference proteome</keyword>
<proteinExistence type="predicted"/>
<organism evidence="1 2">
    <name type="scientific">Marivirga atlantica</name>
    <dbReference type="NCBI Taxonomy" id="1548457"/>
    <lineage>
        <taxon>Bacteria</taxon>
        <taxon>Pseudomonadati</taxon>
        <taxon>Bacteroidota</taxon>
        <taxon>Cytophagia</taxon>
        <taxon>Cytophagales</taxon>
        <taxon>Marivirgaceae</taxon>
        <taxon>Marivirga</taxon>
    </lineage>
</organism>
<accession>A0A937A7T7</accession>
<protein>
    <submittedName>
        <fullName evidence="1">Uncharacterized protein</fullName>
    </submittedName>
</protein>
<comment type="caution">
    <text evidence="1">The sequence shown here is derived from an EMBL/GenBank/DDBJ whole genome shotgun (WGS) entry which is preliminary data.</text>
</comment>
<evidence type="ECO:0000313" key="1">
    <source>
        <dbReference type="EMBL" id="MBL0765190.1"/>
    </source>
</evidence>
<dbReference type="RefSeq" id="WP_201919588.1">
    <property type="nucleotide sequence ID" value="NZ_JAERQG010000002.1"/>
</dbReference>
<name>A0A937A7T7_9BACT</name>
<dbReference type="Proteomes" id="UP000642920">
    <property type="component" value="Unassembled WGS sequence"/>
</dbReference>
<sequence length="131" mass="15371">MKSFIAIWFSFLFLLQGFTPNMDLCCELQKIPILVDHYLEHKAFDGDSFYQFMQEDFFNEGHDLAGKHDTQEHENMPFHGNHSCSHAPIFIPTVEQIEIQELELTFSLVYPDYSEQVNSEFSYQPFQPPKA</sequence>
<reference evidence="1" key="1">
    <citation type="submission" date="2021-01" db="EMBL/GenBank/DDBJ databases">
        <title>Marivirga sp. nov., isolated from intertidal surface sediments.</title>
        <authorList>
            <person name="Zhang M."/>
        </authorList>
    </citation>
    <scope>NUCLEOTIDE SEQUENCE</scope>
    <source>
        <strain evidence="1">SM1354</strain>
    </source>
</reference>
<evidence type="ECO:0000313" key="2">
    <source>
        <dbReference type="Proteomes" id="UP000642920"/>
    </source>
</evidence>
<dbReference type="EMBL" id="JAERQG010000002">
    <property type="protein sequence ID" value="MBL0765190.1"/>
    <property type="molecule type" value="Genomic_DNA"/>
</dbReference>
<gene>
    <name evidence="1" type="ORF">JKP34_08010</name>
</gene>
<dbReference type="AlphaFoldDB" id="A0A937A7T7"/>